<reference evidence="1" key="1">
    <citation type="journal article" date="2012" name="J. Bacteriol.">
        <title>Genome Sequence of Streptomyces auratus Strain AGR0001, a Phoslactomycin-Producing Actinomycete.</title>
        <authorList>
            <person name="Han X."/>
            <person name="Li M."/>
            <person name="Ding Z."/>
            <person name="Zhao J."/>
            <person name="Ji K."/>
            <person name="Wen M."/>
            <person name="Lu T."/>
        </authorList>
    </citation>
    <scope>NUCLEOTIDE SEQUENCE [LARGE SCALE GENOMIC DNA]</scope>
    <source>
        <strain evidence="1">AGR0001</strain>
    </source>
</reference>
<dbReference type="PATRIC" id="fig|1160718.3.peg.3845"/>
<gene>
    <name evidence="1" type="ORF">SU9_19000</name>
</gene>
<name>J1ZUJ9_9ACTN</name>
<protein>
    <submittedName>
        <fullName evidence="1">Uncharacterized protein</fullName>
    </submittedName>
</protein>
<accession>J1ZUJ9</accession>
<dbReference type="AlphaFoldDB" id="J1ZUJ9"/>
<evidence type="ECO:0000313" key="1">
    <source>
        <dbReference type="EMBL" id="EJJ05351.1"/>
    </source>
</evidence>
<dbReference type="EMBL" id="AJGV01000113">
    <property type="protein sequence ID" value="EJJ05351.1"/>
    <property type="molecule type" value="Genomic_DNA"/>
</dbReference>
<comment type="caution">
    <text evidence="1">The sequence shown here is derived from an EMBL/GenBank/DDBJ whole genome shotgun (WGS) entry which is preliminary data.</text>
</comment>
<dbReference type="HOGENOM" id="CLU_1106485_0_0_11"/>
<organism evidence="1">
    <name type="scientific">Streptomyces auratus AGR0001</name>
    <dbReference type="NCBI Taxonomy" id="1160718"/>
    <lineage>
        <taxon>Bacteria</taxon>
        <taxon>Bacillati</taxon>
        <taxon>Actinomycetota</taxon>
        <taxon>Actinomycetes</taxon>
        <taxon>Kitasatosporales</taxon>
        <taxon>Streptomycetaceae</taxon>
        <taxon>Streptomyces</taxon>
    </lineage>
</organism>
<sequence>MTVREGLTMMTTAADVERFFASEGRARRELESWRRRKPEVAERVMAHASVAPYGVRSEEFSRFRSGHPLGQIASKAAYKEVDIQNWRPDFAMVHLFHFCLEANGGLFSYEDFRQFCRTDDTGRAFSQQAQRTLQELVEVDGHDPEASKRAMTWRVGNAYYSFLREIYLVTTFREAGLDARIHPLADALFRVDAWCGTATVEMYVANPRFKQGQTGRKAKTAEYLEDQGRFGFVRLEMKPQHRHGVLHLPTRDEVDRCISDLRQWRGVAYI</sequence>
<dbReference type="eggNOG" id="ENOG503462G">
    <property type="taxonomic scope" value="Bacteria"/>
</dbReference>
<proteinExistence type="predicted"/>